<sequence>MGERVLVVGGTGPTGLPLVRGLVERGHRVTILHRGLHEHDETPAEVTHIHADPYDLSSLEAALGEQTFDATVVMYGRLRRIAELMMGRTGRFLSVGGVPAYLGWMNPWAFEPRGLPVPTAEDAPVVSLAEQDEKGFRIVRTEQAVFAAHPGAAHFRYPYVYGPHQLAPREWCVVRRVLDGRRRIVVADDGLTLHHHGYTENLAHALLLAIEQPAAAAGKVFNLGDTEVLTVRQVIELICTELNHEMEIVSLPFDLATPALPMLAQPSNTHRVLDLGRIVHDLGYGDVLSARLAVGVTARWLADHRPAAGGTEEMVLTDPFDYAAEDALIDSWSGLRASIAPFRSSPATEQARASAPGYGLAYSGPGGRSRSQKEFLE</sequence>
<evidence type="ECO:0000259" key="2">
    <source>
        <dbReference type="Pfam" id="PF01370"/>
    </source>
</evidence>
<dbReference type="AlphaFoldDB" id="A0A6J7CIK2"/>
<name>A0A6J7CIK2_9ZZZZ</name>
<reference evidence="3" key="1">
    <citation type="submission" date="2020-05" db="EMBL/GenBank/DDBJ databases">
        <authorList>
            <person name="Chiriac C."/>
            <person name="Salcher M."/>
            <person name="Ghai R."/>
            <person name="Kavagutti S V."/>
        </authorList>
    </citation>
    <scope>NUCLEOTIDE SEQUENCE</scope>
</reference>
<dbReference type="EMBL" id="CAFBLP010000001">
    <property type="protein sequence ID" value="CAB4857531.1"/>
    <property type="molecule type" value="Genomic_DNA"/>
</dbReference>
<feature type="region of interest" description="Disordered" evidence="1">
    <location>
        <begin position="343"/>
        <end position="377"/>
    </location>
</feature>
<organism evidence="3">
    <name type="scientific">freshwater metagenome</name>
    <dbReference type="NCBI Taxonomy" id="449393"/>
    <lineage>
        <taxon>unclassified sequences</taxon>
        <taxon>metagenomes</taxon>
        <taxon>ecological metagenomes</taxon>
    </lineage>
</organism>
<evidence type="ECO:0000313" key="3">
    <source>
        <dbReference type="EMBL" id="CAB4857531.1"/>
    </source>
</evidence>
<dbReference type="InterPro" id="IPR001509">
    <property type="entry name" value="Epimerase_deHydtase"/>
</dbReference>
<protein>
    <submittedName>
        <fullName evidence="3">Unannotated protein</fullName>
    </submittedName>
</protein>
<accession>A0A6J7CIK2</accession>
<dbReference type="InterPro" id="IPR036291">
    <property type="entry name" value="NAD(P)-bd_dom_sf"/>
</dbReference>
<feature type="domain" description="NAD-dependent epimerase/dehydratase" evidence="2">
    <location>
        <begin position="153"/>
        <end position="224"/>
    </location>
</feature>
<proteinExistence type="predicted"/>
<evidence type="ECO:0000256" key="1">
    <source>
        <dbReference type="SAM" id="MobiDB-lite"/>
    </source>
</evidence>
<dbReference type="Pfam" id="PF01370">
    <property type="entry name" value="Epimerase"/>
    <property type="match status" value="1"/>
</dbReference>
<dbReference type="Gene3D" id="3.40.50.720">
    <property type="entry name" value="NAD(P)-binding Rossmann-like Domain"/>
    <property type="match status" value="2"/>
</dbReference>
<dbReference type="SUPFAM" id="SSF51735">
    <property type="entry name" value="NAD(P)-binding Rossmann-fold domains"/>
    <property type="match status" value="1"/>
</dbReference>
<gene>
    <name evidence="3" type="ORF">UFOPK3376_00062</name>
</gene>